<proteinExistence type="predicted"/>
<dbReference type="EMBL" id="CP071868">
    <property type="protein sequence ID" value="QTE27955.1"/>
    <property type="molecule type" value="Genomic_DNA"/>
</dbReference>
<accession>A0A8A4Z908</accession>
<evidence type="ECO:0008006" key="3">
    <source>
        <dbReference type="Google" id="ProtNLM"/>
    </source>
</evidence>
<dbReference type="Pfam" id="PF01791">
    <property type="entry name" value="DeoC"/>
    <property type="match status" value="1"/>
</dbReference>
<keyword evidence="2" id="KW-1185">Reference proteome</keyword>
<dbReference type="PANTHER" id="PTHR47916:SF1">
    <property type="entry name" value="3-HYDROXY-5-PHOSPHONOOXYPENTANE-2,4-DIONE THIOLASE"/>
    <property type="match status" value="1"/>
</dbReference>
<dbReference type="SUPFAM" id="SSF51569">
    <property type="entry name" value="Aldolase"/>
    <property type="match status" value="1"/>
</dbReference>
<evidence type="ECO:0000313" key="1">
    <source>
        <dbReference type="EMBL" id="QTE27955.1"/>
    </source>
</evidence>
<reference evidence="1" key="1">
    <citation type="submission" date="2021-03" db="EMBL/GenBank/DDBJ databases">
        <title>Pengzhenrongella sicca gen. nov., sp. nov., a new member of suborder Micrococcineae isolated from High-Arctic tundra soil.</title>
        <authorList>
            <person name="Peng F."/>
        </authorList>
    </citation>
    <scope>NUCLEOTIDE SEQUENCE</scope>
    <source>
        <strain evidence="1">LRZ-2</strain>
    </source>
</reference>
<dbReference type="InterPro" id="IPR013785">
    <property type="entry name" value="Aldolase_TIM"/>
</dbReference>
<organism evidence="1 2">
    <name type="scientific">Pengzhenrongella sicca</name>
    <dbReference type="NCBI Taxonomy" id="2819238"/>
    <lineage>
        <taxon>Bacteria</taxon>
        <taxon>Bacillati</taxon>
        <taxon>Actinomycetota</taxon>
        <taxon>Actinomycetes</taxon>
        <taxon>Micrococcales</taxon>
        <taxon>Pengzhenrongella</taxon>
    </lineage>
</organism>
<dbReference type="SMART" id="SM01133">
    <property type="entry name" value="DeoC"/>
    <property type="match status" value="1"/>
</dbReference>
<dbReference type="AlphaFoldDB" id="A0A8A4Z908"/>
<dbReference type="InterPro" id="IPR041720">
    <property type="entry name" value="FbaB-like"/>
</dbReference>
<dbReference type="RefSeq" id="WP_227422180.1">
    <property type="nucleotide sequence ID" value="NZ_CP071868.1"/>
</dbReference>
<evidence type="ECO:0000313" key="2">
    <source>
        <dbReference type="Proteomes" id="UP000663937"/>
    </source>
</evidence>
<dbReference type="KEGG" id="psic:J4E96_11100"/>
<dbReference type="GO" id="GO:0004332">
    <property type="term" value="F:fructose-bisphosphate aldolase activity"/>
    <property type="evidence" value="ECO:0007669"/>
    <property type="project" value="InterPro"/>
</dbReference>
<dbReference type="PANTHER" id="PTHR47916">
    <property type="entry name" value="FRUCTOSE-BISPHOSPHATE ALDOLASE CLASS 1"/>
    <property type="match status" value="1"/>
</dbReference>
<sequence length="264" mass="27430">MSGSSLRLRRLFDATSHRSFMVAFDRTLAGGPEPYAVDSAATVTAIAAAGADAILLSPGLIKQHGHLLAYRGGPAIVCRVDFPFIAGFARGRGEEFRVIARAEEAVALGADALVMFLILGHEEQRTWGTNVEAVARTAEAARRVGVPLIVEAVPWGSQAPDPRDPQLVATAVRIAAELGADAVKTEYVGDLASMRDVVAGCPVPVLVLGGPTVDDVGALVGFTADALAAGARGVIYGRNVWQRTDSALVSARLRAVVHGGADAT</sequence>
<name>A0A8A4Z908_9MICO</name>
<dbReference type="InterPro" id="IPR002915">
    <property type="entry name" value="DeoC/FbaB/LacD_aldolase"/>
</dbReference>
<protein>
    <recommendedName>
        <fullName evidence="3">Fructose-bisphosphate aldolase</fullName>
    </recommendedName>
</protein>
<gene>
    <name evidence="1" type="ORF">J4E96_11100</name>
</gene>
<dbReference type="InterPro" id="IPR050456">
    <property type="entry name" value="DeoC/FbaB_aldolase"/>
</dbReference>
<dbReference type="Gene3D" id="3.20.20.70">
    <property type="entry name" value="Aldolase class I"/>
    <property type="match status" value="1"/>
</dbReference>
<dbReference type="PIRSF" id="PIRSF038992">
    <property type="entry name" value="Aldolase_Ia"/>
    <property type="match status" value="1"/>
</dbReference>
<dbReference type="Proteomes" id="UP000663937">
    <property type="component" value="Chromosome"/>
</dbReference>